<dbReference type="GO" id="GO:0045727">
    <property type="term" value="P:positive regulation of translation"/>
    <property type="evidence" value="ECO:0007669"/>
    <property type="project" value="TreeGrafter"/>
</dbReference>
<dbReference type="PANTHER" id="PTHR15917:SF0">
    <property type="entry name" value="PROTEIN LARGEN"/>
    <property type="match status" value="1"/>
</dbReference>
<evidence type="ECO:0008006" key="5">
    <source>
        <dbReference type="Google" id="ProtNLM"/>
    </source>
</evidence>
<evidence type="ECO:0000256" key="1">
    <source>
        <dbReference type="ARBA" id="ARBA00023054"/>
    </source>
</evidence>
<name>A0AAV7DPP3_ENGPU</name>
<dbReference type="InterPro" id="IPR027997">
    <property type="entry name" value="Largen/INSYN1"/>
</dbReference>
<comment type="caution">
    <text evidence="3">The sequence shown here is derived from an EMBL/GenBank/DDBJ whole genome shotgun (WGS) entry which is preliminary data.</text>
</comment>
<feature type="region of interest" description="Disordered" evidence="2">
    <location>
        <begin position="198"/>
        <end position="229"/>
    </location>
</feature>
<gene>
    <name evidence="3" type="ORF">GDO81_002493</name>
</gene>
<dbReference type="AlphaFoldDB" id="A0AAV7DPP3"/>
<organism evidence="3 4">
    <name type="scientific">Engystomops pustulosus</name>
    <name type="common">Tungara frog</name>
    <name type="synonym">Physalaemus pustulosus</name>
    <dbReference type="NCBI Taxonomy" id="76066"/>
    <lineage>
        <taxon>Eukaryota</taxon>
        <taxon>Metazoa</taxon>
        <taxon>Chordata</taxon>
        <taxon>Craniata</taxon>
        <taxon>Vertebrata</taxon>
        <taxon>Euteleostomi</taxon>
        <taxon>Amphibia</taxon>
        <taxon>Batrachia</taxon>
        <taxon>Anura</taxon>
        <taxon>Neobatrachia</taxon>
        <taxon>Hyloidea</taxon>
        <taxon>Leptodactylidae</taxon>
        <taxon>Leiuperinae</taxon>
        <taxon>Engystomops</taxon>
    </lineage>
</organism>
<proteinExistence type="predicted"/>
<dbReference type="Proteomes" id="UP000824782">
    <property type="component" value="Unassembled WGS sequence"/>
</dbReference>
<dbReference type="EMBL" id="WNYA01000001">
    <property type="protein sequence ID" value="KAG8598087.1"/>
    <property type="molecule type" value="Genomic_DNA"/>
</dbReference>
<reference evidence="3" key="1">
    <citation type="thesis" date="2020" institute="ProQuest LLC" country="789 East Eisenhower Parkway, Ann Arbor, MI, USA">
        <title>Comparative Genomics and Chromosome Evolution.</title>
        <authorList>
            <person name="Mudd A.B."/>
        </authorList>
    </citation>
    <scope>NUCLEOTIDE SEQUENCE</scope>
    <source>
        <strain evidence="3">237g6f4</strain>
        <tissue evidence="3">Blood</tissue>
    </source>
</reference>
<dbReference type="EMBL" id="WNYA01000001">
    <property type="protein sequence ID" value="KAG8598088.1"/>
    <property type="molecule type" value="Genomic_DNA"/>
</dbReference>
<protein>
    <recommendedName>
        <fullName evidence="5">Proline-rich protein 16</fullName>
    </recommendedName>
</protein>
<evidence type="ECO:0000313" key="4">
    <source>
        <dbReference type="Proteomes" id="UP000824782"/>
    </source>
</evidence>
<dbReference type="Pfam" id="PF15252">
    <property type="entry name" value="DUF4589"/>
    <property type="match status" value="1"/>
</dbReference>
<sequence>MTDSSKTDTLNSSSSSTTASSLDKVKVRANAPLISPPAHPSAVLTVLRKPNPPPPPPRLTPVKFEETQRLINSANSGKNNGVLLRNGGLPGGPVKLPNGDGCTIHNIKMDKTTGQLMTHRPEKDQTSTRERVRFSENVLYHGYCPDCDVRSEMKNKDVHHHGESVHLPGKFPHHCPISPPQIPPFPVENGGLGIANSGCHPPFKPGNQPPPIAPKPQKTILRKSTTTTV</sequence>
<dbReference type="GO" id="GO:0045793">
    <property type="term" value="P:positive regulation of cell size"/>
    <property type="evidence" value="ECO:0007669"/>
    <property type="project" value="TreeGrafter"/>
</dbReference>
<dbReference type="PANTHER" id="PTHR15917">
    <property type="match status" value="1"/>
</dbReference>
<feature type="region of interest" description="Disordered" evidence="2">
    <location>
        <begin position="1"/>
        <end position="58"/>
    </location>
</feature>
<accession>A0AAV7DPP3</accession>
<keyword evidence="4" id="KW-1185">Reference proteome</keyword>
<keyword evidence="1" id="KW-0175">Coiled coil</keyword>
<evidence type="ECO:0000256" key="2">
    <source>
        <dbReference type="SAM" id="MobiDB-lite"/>
    </source>
</evidence>
<feature type="compositionally biased region" description="Pro residues" evidence="2">
    <location>
        <begin position="202"/>
        <end position="214"/>
    </location>
</feature>
<feature type="compositionally biased region" description="Low complexity" evidence="2">
    <location>
        <begin position="1"/>
        <end position="22"/>
    </location>
</feature>
<evidence type="ECO:0000313" key="3">
    <source>
        <dbReference type="EMBL" id="KAG8598088.1"/>
    </source>
</evidence>